<dbReference type="EMBL" id="BAUL01000035">
    <property type="protein sequence ID" value="GAD92663.1"/>
    <property type="molecule type" value="Genomic_DNA"/>
</dbReference>
<evidence type="ECO:0000313" key="3">
    <source>
        <dbReference type="Proteomes" id="UP000018001"/>
    </source>
</evidence>
<dbReference type="eggNOG" id="ENOG502T105">
    <property type="taxonomic scope" value="Eukaryota"/>
</dbReference>
<sequence length="251" mass="27248">MALKDSLRINLKGRGLPSRPDQGLRSKSSPDQTQSNSIAPQRPAPAPALEKPLPPAQLPSPPMSPRMAVPGSFSPISPVKRGQQFSPREFSPKEFTPKELPPSPRAPAIITTSDDDGAPLEDFIPEPEQDSGDSVDAAITPASTPGQLKEGVNGINGNNSNDNLPPPPQQLEPVAAPLTKVHFACYQSHKSMPVANNYWYSVPCMTCKKVDQQSRYRCTFCCLRVCGDCFQGLQKCKNRSLAEFLETRPTA</sequence>
<feature type="region of interest" description="Disordered" evidence="1">
    <location>
        <begin position="1"/>
        <end position="107"/>
    </location>
</feature>
<organism evidence="2 3">
    <name type="scientific">Byssochlamys spectabilis (strain No. 5 / NBRC 109023)</name>
    <name type="common">Paecilomyces variotii</name>
    <dbReference type="NCBI Taxonomy" id="1356009"/>
    <lineage>
        <taxon>Eukaryota</taxon>
        <taxon>Fungi</taxon>
        <taxon>Dikarya</taxon>
        <taxon>Ascomycota</taxon>
        <taxon>Pezizomycotina</taxon>
        <taxon>Eurotiomycetes</taxon>
        <taxon>Eurotiomycetidae</taxon>
        <taxon>Eurotiales</taxon>
        <taxon>Thermoascaceae</taxon>
        <taxon>Paecilomyces</taxon>
    </lineage>
</organism>
<evidence type="ECO:0000313" key="2">
    <source>
        <dbReference type="EMBL" id="GAD92663.1"/>
    </source>
</evidence>
<protein>
    <submittedName>
        <fullName evidence="2">Uncharacterized protein</fullName>
    </submittedName>
</protein>
<dbReference type="InParanoid" id="V5FLE8"/>
<dbReference type="AlphaFoldDB" id="V5FLE8"/>
<feature type="compositionally biased region" description="Low complexity" evidence="1">
    <location>
        <begin position="152"/>
        <end position="163"/>
    </location>
</feature>
<keyword evidence="3" id="KW-1185">Reference proteome</keyword>
<gene>
    <name evidence="2" type="ORF">PVAR5_1256</name>
</gene>
<feature type="compositionally biased region" description="Pro residues" evidence="1">
    <location>
        <begin position="42"/>
        <end position="64"/>
    </location>
</feature>
<reference evidence="3" key="1">
    <citation type="journal article" date="2014" name="Genome Announc.">
        <title>Draft genome sequence of the formaldehyde-resistant fungus Byssochlamys spectabilis No. 5 (anamorph Paecilomyces variotii No. 5) (NBRC109023).</title>
        <authorList>
            <person name="Oka T."/>
            <person name="Ekino K."/>
            <person name="Fukuda K."/>
            <person name="Nomura Y."/>
        </authorList>
    </citation>
    <scope>NUCLEOTIDE SEQUENCE [LARGE SCALE GENOMIC DNA]</scope>
    <source>
        <strain evidence="3">No. 5 / NBRC 109023</strain>
    </source>
</reference>
<name>V5FLE8_BYSSN</name>
<dbReference type="HOGENOM" id="CLU_980406_0_0_1"/>
<evidence type="ECO:0000256" key="1">
    <source>
        <dbReference type="SAM" id="MobiDB-lite"/>
    </source>
</evidence>
<proteinExistence type="predicted"/>
<feature type="region of interest" description="Disordered" evidence="1">
    <location>
        <begin position="125"/>
        <end position="168"/>
    </location>
</feature>
<comment type="caution">
    <text evidence="2">The sequence shown here is derived from an EMBL/GenBank/DDBJ whole genome shotgun (WGS) entry which is preliminary data.</text>
</comment>
<feature type="compositionally biased region" description="Polar residues" evidence="1">
    <location>
        <begin position="25"/>
        <end position="39"/>
    </location>
</feature>
<accession>V5FLE8</accession>
<dbReference type="OrthoDB" id="5425130at2759"/>
<dbReference type="Proteomes" id="UP000018001">
    <property type="component" value="Unassembled WGS sequence"/>
</dbReference>